<comment type="caution">
    <text evidence="1">The sequence shown here is derived from an EMBL/GenBank/DDBJ whole genome shotgun (WGS) entry which is preliminary data.</text>
</comment>
<evidence type="ECO:0000313" key="1">
    <source>
        <dbReference type="EMBL" id="ORY23645.1"/>
    </source>
</evidence>
<protein>
    <submittedName>
        <fullName evidence="1">Uncharacterized protein</fullName>
    </submittedName>
</protein>
<proteinExistence type="predicted"/>
<dbReference type="EMBL" id="MCGO01000157">
    <property type="protein sequence ID" value="ORY23645.1"/>
    <property type="molecule type" value="Genomic_DNA"/>
</dbReference>
<accession>A0A1Y2ANW7</accession>
<keyword evidence="2" id="KW-1185">Reference proteome</keyword>
<dbReference type="AlphaFoldDB" id="A0A1Y2ANW7"/>
<evidence type="ECO:0000313" key="2">
    <source>
        <dbReference type="Proteomes" id="UP000193642"/>
    </source>
</evidence>
<sequence>MNSWFTTLAPKTDYENKVRFKEFGSGGCLNLEKRKFEGSISASAKTSTKTTDVRPTYQPTTTAAASLPAAATVPATATGRLRPATACKEPPTLLIGSIAKPGSILHQQQQAKSGAGTGFCLGCLACCALEECLCCCC</sequence>
<organism evidence="1 2">
    <name type="scientific">Rhizoclosmatium globosum</name>
    <dbReference type="NCBI Taxonomy" id="329046"/>
    <lineage>
        <taxon>Eukaryota</taxon>
        <taxon>Fungi</taxon>
        <taxon>Fungi incertae sedis</taxon>
        <taxon>Chytridiomycota</taxon>
        <taxon>Chytridiomycota incertae sedis</taxon>
        <taxon>Chytridiomycetes</taxon>
        <taxon>Chytridiales</taxon>
        <taxon>Chytriomycetaceae</taxon>
        <taxon>Rhizoclosmatium</taxon>
    </lineage>
</organism>
<dbReference type="Proteomes" id="UP000193642">
    <property type="component" value="Unassembled WGS sequence"/>
</dbReference>
<gene>
    <name evidence="1" type="ORF">BCR33DRAFT_122177</name>
</gene>
<reference evidence="1 2" key="1">
    <citation type="submission" date="2016-07" db="EMBL/GenBank/DDBJ databases">
        <title>Pervasive Adenine N6-methylation of Active Genes in Fungi.</title>
        <authorList>
            <consortium name="DOE Joint Genome Institute"/>
            <person name="Mondo S.J."/>
            <person name="Dannebaum R.O."/>
            <person name="Kuo R.C."/>
            <person name="Labutti K."/>
            <person name="Haridas S."/>
            <person name="Kuo A."/>
            <person name="Salamov A."/>
            <person name="Ahrendt S.R."/>
            <person name="Lipzen A."/>
            <person name="Sullivan W."/>
            <person name="Andreopoulos W.B."/>
            <person name="Clum A."/>
            <person name="Lindquist E."/>
            <person name="Daum C."/>
            <person name="Ramamoorthy G.K."/>
            <person name="Gryganskyi A."/>
            <person name="Culley D."/>
            <person name="Magnuson J.K."/>
            <person name="James T.Y."/>
            <person name="O'Malley M.A."/>
            <person name="Stajich J.E."/>
            <person name="Spatafora J.W."/>
            <person name="Visel A."/>
            <person name="Grigoriev I.V."/>
        </authorList>
    </citation>
    <scope>NUCLEOTIDE SEQUENCE [LARGE SCALE GENOMIC DNA]</scope>
    <source>
        <strain evidence="1 2">JEL800</strain>
    </source>
</reference>
<name>A0A1Y2ANW7_9FUNG</name>